<dbReference type="Proteomes" id="UP001139260">
    <property type="component" value="Unassembled WGS sequence"/>
</dbReference>
<dbReference type="AlphaFoldDB" id="A0A9X2BL58"/>
<dbReference type="Gene3D" id="3.40.50.2000">
    <property type="entry name" value="Glycogen Phosphorylase B"/>
    <property type="match status" value="2"/>
</dbReference>
<dbReference type="InterPro" id="IPR001296">
    <property type="entry name" value="Glyco_trans_1"/>
</dbReference>
<name>A0A9X2BL58_9FLAO</name>
<sequence length="356" mass="41076">MLVKQGKTTKIALIGYTLADGGLERAFSSLSQLLHDSYFEVHVIVLENKVAYPYYGTLINFGKYSKFQKYFKLKKYLNKQQFDYIIDFRYRINPLMELVFLYYLYFGFKFIYTIHSSVLEHYFTSSKGIANQIFSKAFKIVSVSSEMNAIIKKKYGFEKGIVISNVNNKIMNSEASLPFKYCLAIGRLVSLKQFDQLITTYCKSDLPNSEIHLVIIGEGEEKDRLQKLIQESQYSNYIHLLGFKENTLFYCKEALFLVLTSNYEGFPMVILEALSVGTTVISFDCKTGPSELITNEENGLLVDNQDFEALKIAMNRMLYEKVLYTYCKENTKGSVAKFSSEKISQKWITLLKSKTE</sequence>
<keyword evidence="3" id="KW-1185">Reference proteome</keyword>
<keyword evidence="2" id="KW-0808">Transferase</keyword>
<dbReference type="EC" id="2.4.-.-" evidence="2"/>
<dbReference type="PANTHER" id="PTHR12526">
    <property type="entry name" value="GLYCOSYLTRANSFERASE"/>
    <property type="match status" value="1"/>
</dbReference>
<dbReference type="GO" id="GO:0016757">
    <property type="term" value="F:glycosyltransferase activity"/>
    <property type="evidence" value="ECO:0007669"/>
    <property type="project" value="UniProtKB-KW"/>
</dbReference>
<accession>A0A9X2BL58</accession>
<dbReference type="Pfam" id="PF00534">
    <property type="entry name" value="Glycos_transf_1"/>
    <property type="match status" value="1"/>
</dbReference>
<organism evidence="2 3">
    <name type="scientific">Flavobacterium pygoscelis</name>
    <dbReference type="NCBI Taxonomy" id="2893176"/>
    <lineage>
        <taxon>Bacteria</taxon>
        <taxon>Pseudomonadati</taxon>
        <taxon>Bacteroidota</taxon>
        <taxon>Flavobacteriia</taxon>
        <taxon>Flavobacteriales</taxon>
        <taxon>Flavobacteriaceae</taxon>
        <taxon>Flavobacterium</taxon>
    </lineage>
</organism>
<dbReference type="PANTHER" id="PTHR12526:SF630">
    <property type="entry name" value="GLYCOSYLTRANSFERASE"/>
    <property type="match status" value="1"/>
</dbReference>
<dbReference type="RefSeq" id="WP_248427901.1">
    <property type="nucleotide sequence ID" value="NZ_JALNUB010000003.1"/>
</dbReference>
<evidence type="ECO:0000313" key="2">
    <source>
        <dbReference type="EMBL" id="MCK8141383.1"/>
    </source>
</evidence>
<evidence type="ECO:0000313" key="3">
    <source>
        <dbReference type="Proteomes" id="UP001139260"/>
    </source>
</evidence>
<protein>
    <submittedName>
        <fullName evidence="2">Glycosyltransferase</fullName>
        <ecNumber evidence="2">2.4.-.-</ecNumber>
    </submittedName>
</protein>
<keyword evidence="2" id="KW-0328">Glycosyltransferase</keyword>
<dbReference type="SUPFAM" id="SSF53756">
    <property type="entry name" value="UDP-Glycosyltransferase/glycogen phosphorylase"/>
    <property type="match status" value="1"/>
</dbReference>
<feature type="domain" description="Glycosyl transferase family 1" evidence="1">
    <location>
        <begin position="179"/>
        <end position="332"/>
    </location>
</feature>
<gene>
    <name evidence="2" type="ORF">MW871_05700</name>
</gene>
<proteinExistence type="predicted"/>
<dbReference type="EMBL" id="JALNUB010000003">
    <property type="protein sequence ID" value="MCK8141383.1"/>
    <property type="molecule type" value="Genomic_DNA"/>
</dbReference>
<reference evidence="2" key="1">
    <citation type="submission" date="2022-04" db="EMBL/GenBank/DDBJ databases">
        <title>Flavobacterium pygoscelis sp. nov. isolated from Chinstrap chick (Pygoscelis antarcticus).</title>
        <authorList>
            <person name="Irgang R."/>
            <person name="Poblete-Morales M."/>
            <person name="Avendano-Herrera R."/>
        </authorList>
    </citation>
    <scope>NUCLEOTIDE SEQUENCE</scope>
    <source>
        <strain evidence="2">I-SCBP12n</strain>
    </source>
</reference>
<comment type="caution">
    <text evidence="2">The sequence shown here is derived from an EMBL/GenBank/DDBJ whole genome shotgun (WGS) entry which is preliminary data.</text>
</comment>
<evidence type="ECO:0000259" key="1">
    <source>
        <dbReference type="Pfam" id="PF00534"/>
    </source>
</evidence>